<evidence type="ECO:0000256" key="2">
    <source>
        <dbReference type="SAM" id="SignalP"/>
    </source>
</evidence>
<evidence type="ECO:0000313" key="4">
    <source>
        <dbReference type="EMBL" id="TXD70815.1"/>
    </source>
</evidence>
<dbReference type="AlphaFoldDB" id="A0A5C6YV33"/>
<proteinExistence type="predicted"/>
<dbReference type="Gene3D" id="2.60.40.3080">
    <property type="match status" value="1"/>
</dbReference>
<organism evidence="4 5">
    <name type="scientific">Aequorivita lipolytica</name>
    <dbReference type="NCBI Taxonomy" id="153267"/>
    <lineage>
        <taxon>Bacteria</taxon>
        <taxon>Pseudomonadati</taxon>
        <taxon>Bacteroidota</taxon>
        <taxon>Flavobacteriia</taxon>
        <taxon>Flavobacteriales</taxon>
        <taxon>Flavobacteriaceae</taxon>
        <taxon>Aequorivita</taxon>
    </lineage>
</organism>
<dbReference type="OrthoDB" id="1352409at2"/>
<feature type="chain" id="PRO_5022790605" evidence="2">
    <location>
        <begin position="21"/>
        <end position="164"/>
    </location>
</feature>
<dbReference type="EMBL" id="VORU01000001">
    <property type="protein sequence ID" value="TXD70815.1"/>
    <property type="molecule type" value="Genomic_DNA"/>
</dbReference>
<evidence type="ECO:0000259" key="3">
    <source>
        <dbReference type="Pfam" id="PF18962"/>
    </source>
</evidence>
<dbReference type="InterPro" id="IPR026444">
    <property type="entry name" value="Secre_tail"/>
</dbReference>
<feature type="signal peptide" evidence="2">
    <location>
        <begin position="1"/>
        <end position="20"/>
    </location>
</feature>
<dbReference type="RefSeq" id="WP_111813775.1">
    <property type="nucleotide sequence ID" value="NZ_CBCRZQ010000001.1"/>
</dbReference>
<sequence>MKKASFLVVIAILAISMTQAQSLSQVVIASSGATISGASNTLSFTAGEAAIGKISNGPTLGQGFWLGAIEAVVLSNEDFTLEAQMTVYPNPVTDHLNIKFKDMAGEVFGISVYDVTGKQVYKKEFTNSASNETIEFSGFSSGLYILNISQNATKKSKSFKIIKH</sequence>
<gene>
    <name evidence="4" type="ORF">ESV24_01620</name>
</gene>
<reference evidence="4 5" key="1">
    <citation type="submission" date="2019-08" db="EMBL/GenBank/DDBJ databases">
        <title>Genome of Aequorivita lipolytica Y10-2 (type strain).</title>
        <authorList>
            <person name="Bowman J.P."/>
        </authorList>
    </citation>
    <scope>NUCLEOTIDE SEQUENCE [LARGE SCALE GENOMIC DNA]</scope>
    <source>
        <strain evidence="4 5">Y10-2</strain>
    </source>
</reference>
<dbReference type="NCBIfam" id="TIGR04183">
    <property type="entry name" value="Por_Secre_tail"/>
    <property type="match status" value="1"/>
</dbReference>
<protein>
    <submittedName>
        <fullName evidence="4">T9SS type A sorting domain-containing protein</fullName>
    </submittedName>
</protein>
<dbReference type="Pfam" id="PF18962">
    <property type="entry name" value="Por_Secre_tail"/>
    <property type="match status" value="1"/>
</dbReference>
<keyword evidence="1 2" id="KW-0732">Signal</keyword>
<accession>A0A5C6YV33</accession>
<comment type="caution">
    <text evidence="4">The sequence shown here is derived from an EMBL/GenBank/DDBJ whole genome shotgun (WGS) entry which is preliminary data.</text>
</comment>
<keyword evidence="5" id="KW-1185">Reference proteome</keyword>
<evidence type="ECO:0000256" key="1">
    <source>
        <dbReference type="ARBA" id="ARBA00022729"/>
    </source>
</evidence>
<evidence type="ECO:0000313" key="5">
    <source>
        <dbReference type="Proteomes" id="UP000321945"/>
    </source>
</evidence>
<name>A0A5C6YV33_9FLAO</name>
<dbReference type="Proteomes" id="UP000321945">
    <property type="component" value="Unassembled WGS sequence"/>
</dbReference>
<feature type="domain" description="Secretion system C-terminal sorting" evidence="3">
    <location>
        <begin position="87"/>
        <end position="159"/>
    </location>
</feature>